<comment type="caution">
    <text evidence="1">The sequence shown here is derived from an EMBL/GenBank/DDBJ whole genome shotgun (WGS) entry which is preliminary data.</text>
</comment>
<keyword evidence="2" id="KW-1185">Reference proteome</keyword>
<dbReference type="OrthoDB" id="9785840at2"/>
<accession>M2SAD7</accession>
<evidence type="ECO:0008006" key="3">
    <source>
        <dbReference type="Google" id="ProtNLM"/>
    </source>
</evidence>
<dbReference type="Proteomes" id="UP000011717">
    <property type="component" value="Unassembled WGS sequence"/>
</dbReference>
<dbReference type="AlphaFoldDB" id="M2SAD7"/>
<evidence type="ECO:0000313" key="1">
    <source>
        <dbReference type="EMBL" id="EMD82325.1"/>
    </source>
</evidence>
<dbReference type="InterPro" id="IPR007709">
    <property type="entry name" value="N-FG_amidohydro"/>
</dbReference>
<name>M2SAD7_9SPHN</name>
<proteinExistence type="predicted"/>
<dbReference type="SUPFAM" id="SSF53187">
    <property type="entry name" value="Zn-dependent exopeptidases"/>
    <property type="match status" value="1"/>
</dbReference>
<protein>
    <recommendedName>
        <fullName evidence="3">N-formylglutamate amidohydrolase</fullName>
    </recommendedName>
</protein>
<dbReference type="EMBL" id="AMRV01000008">
    <property type="protein sequence ID" value="EMD82325.1"/>
    <property type="molecule type" value="Genomic_DNA"/>
</dbReference>
<dbReference type="Gene3D" id="3.40.630.40">
    <property type="entry name" value="Zn-dependent exopeptidases"/>
    <property type="match status" value="1"/>
</dbReference>
<dbReference type="Pfam" id="PF05013">
    <property type="entry name" value="FGase"/>
    <property type="match status" value="1"/>
</dbReference>
<sequence length="272" mass="30538">MDSDTLHDDPVNGAPWNILASGGPILATSIHAGHRIRKELDPWLVADEQTRLREEDPMTDYFLTAAGNVARANRSRFECDLNRSRDLCITSDPEKTWGLKIWSEDLPEEQMEASRRLHDAFYAEIGAVIERMIARYGRILVLDLHSFNHMREGPDGDPAPQEGNPDIDLGVTELNHDIYGDLLNRFTETLRAEPVCGNTPDVRHNKRFPDGGHFPEWVYATYGDAACTVTLEYKKFFMNEWGEQANILALQHLRGGVLRAVAGARADLAGLS</sequence>
<organism evidence="1 2">
    <name type="scientific">Pacificimonas flava</name>
    <dbReference type="NCBI Taxonomy" id="1234595"/>
    <lineage>
        <taxon>Bacteria</taxon>
        <taxon>Pseudomonadati</taxon>
        <taxon>Pseudomonadota</taxon>
        <taxon>Alphaproteobacteria</taxon>
        <taxon>Sphingomonadales</taxon>
        <taxon>Sphingosinicellaceae</taxon>
        <taxon>Pacificimonas</taxon>
    </lineage>
</organism>
<reference evidence="1 2" key="1">
    <citation type="journal article" date="2013" name="Genome Announc.">
        <title>Draft Genome Sequence of Strain JLT2015T, Belonging to the Family Sphingomonadaceae of the Alphaproteobacteria.</title>
        <authorList>
            <person name="Tang K."/>
            <person name="Liu K."/>
            <person name="Li S."/>
            <person name="Jiao N."/>
        </authorList>
    </citation>
    <scope>NUCLEOTIDE SEQUENCE [LARGE SCALE GENOMIC DNA]</scope>
    <source>
        <strain evidence="1 2">JLT2015</strain>
    </source>
</reference>
<dbReference type="RefSeq" id="WP_008603129.1">
    <property type="nucleotide sequence ID" value="NZ_AMRV01000008.1"/>
</dbReference>
<gene>
    <name evidence="1" type="ORF">C725_2363</name>
</gene>
<evidence type="ECO:0000313" key="2">
    <source>
        <dbReference type="Proteomes" id="UP000011717"/>
    </source>
</evidence>